<keyword evidence="2" id="KW-0325">Glycoprotein</keyword>
<dbReference type="SUPFAM" id="SSF51126">
    <property type="entry name" value="Pectin lyase-like"/>
    <property type="match status" value="1"/>
</dbReference>
<protein>
    <submittedName>
        <fullName evidence="3">Uncharacterized protein</fullName>
    </submittedName>
</protein>
<evidence type="ECO:0000256" key="2">
    <source>
        <dbReference type="ARBA" id="ARBA00023180"/>
    </source>
</evidence>
<organism evidence="3 4">
    <name type="scientific">Aliiroseovarius halocynthiae</name>
    <dbReference type="NCBI Taxonomy" id="985055"/>
    <lineage>
        <taxon>Bacteria</taxon>
        <taxon>Pseudomonadati</taxon>
        <taxon>Pseudomonadota</taxon>
        <taxon>Alphaproteobacteria</taxon>
        <taxon>Rhodobacterales</taxon>
        <taxon>Paracoccaceae</taxon>
        <taxon>Aliiroseovarius</taxon>
    </lineage>
</organism>
<dbReference type="PANTHER" id="PTHR42970">
    <property type="entry name" value="PECTATE LYASE C-RELATED"/>
    <property type="match status" value="1"/>
</dbReference>
<dbReference type="OrthoDB" id="8737820at2"/>
<keyword evidence="4" id="KW-1185">Reference proteome</keyword>
<sequence>MVGMLNIITTAKDIIRNRARRDGPRHRPLATISAACFGVFAAAIPTQAQDIAFPGALGFGAKALAWKGGDVVAVTTLADSGPGSLRACANNGGKPRVCIFHVSGTIMLDSPIRVGSNIYIAGQTAPAKGIQLRNRGSVVTPLIIKNSREVVVRFLKIRPGPSITPSANVDAITVEDSTKIYLGNLSMQFATDETFNVHVSGGKVANITLADSILALSLDRSTHPKGKHSKGALICSHEGKSNICGRITIARNLFAHHRDRMPDIKGTDVGQIEVLNNVFYNPISQFGEFYDLLGDVKIIYGGNVALSGPSTSGQKPEAVQVFEWKRKRRVSIMAFDNITGAATGCNQRSFAVLNPTAKARRIPTTSGPFSAPLNKAKHTLLNVLRHAGDRLPGEIHLDALDKRVIDDTLKCFGRVINTPEEVGGWPVLPVRNAQADSDGDGLPDLYEDVTPGLSRNQPNNPWARPSGSTLSHIETWLAKLAGDIT</sequence>
<name>A0A545SUL2_9RHOB</name>
<dbReference type="AlphaFoldDB" id="A0A545SUL2"/>
<dbReference type="EMBL" id="VICH01000004">
    <property type="protein sequence ID" value="TQV68656.1"/>
    <property type="molecule type" value="Genomic_DNA"/>
</dbReference>
<proteinExistence type="predicted"/>
<dbReference type="GO" id="GO:0046872">
    <property type="term" value="F:metal ion binding"/>
    <property type="evidence" value="ECO:0007669"/>
    <property type="project" value="UniProtKB-KW"/>
</dbReference>
<dbReference type="PANTHER" id="PTHR42970:SF1">
    <property type="entry name" value="PECTATE LYASE C-RELATED"/>
    <property type="match status" value="1"/>
</dbReference>
<dbReference type="InterPro" id="IPR012334">
    <property type="entry name" value="Pectin_lyas_fold"/>
</dbReference>
<reference evidence="3 4" key="1">
    <citation type="submission" date="2019-06" db="EMBL/GenBank/DDBJ databases">
        <title>A novel species of marine bacteria.</title>
        <authorList>
            <person name="Wang Y."/>
        </authorList>
    </citation>
    <scope>NUCLEOTIDE SEQUENCE [LARGE SCALE GENOMIC DNA]</scope>
    <source>
        <strain evidence="3 4">MA1-10</strain>
    </source>
</reference>
<dbReference type="Proteomes" id="UP000315816">
    <property type="component" value="Unassembled WGS sequence"/>
</dbReference>
<evidence type="ECO:0000313" key="3">
    <source>
        <dbReference type="EMBL" id="TQV68656.1"/>
    </source>
</evidence>
<dbReference type="GO" id="GO:0016829">
    <property type="term" value="F:lyase activity"/>
    <property type="evidence" value="ECO:0007669"/>
    <property type="project" value="UniProtKB-KW"/>
</dbReference>
<keyword evidence="1" id="KW-0479">Metal-binding</keyword>
<evidence type="ECO:0000313" key="4">
    <source>
        <dbReference type="Proteomes" id="UP000315816"/>
    </source>
</evidence>
<accession>A0A545SUL2</accession>
<dbReference type="InterPro" id="IPR052063">
    <property type="entry name" value="Polysaccharide_Lyase_1"/>
</dbReference>
<dbReference type="Gene3D" id="2.160.20.10">
    <property type="entry name" value="Single-stranded right-handed beta-helix, Pectin lyase-like"/>
    <property type="match status" value="1"/>
</dbReference>
<comment type="caution">
    <text evidence="3">The sequence shown here is derived from an EMBL/GenBank/DDBJ whole genome shotgun (WGS) entry which is preliminary data.</text>
</comment>
<dbReference type="InterPro" id="IPR011050">
    <property type="entry name" value="Pectin_lyase_fold/virulence"/>
</dbReference>
<gene>
    <name evidence="3" type="ORF">FIL88_03485</name>
</gene>
<evidence type="ECO:0000256" key="1">
    <source>
        <dbReference type="ARBA" id="ARBA00022723"/>
    </source>
</evidence>